<evidence type="ECO:0000256" key="1">
    <source>
        <dbReference type="SAM" id="SignalP"/>
    </source>
</evidence>
<reference evidence="2 3" key="1">
    <citation type="submission" date="2020-01" db="EMBL/GenBank/DDBJ databases">
        <title>Microvirga sp. nov., an arsenate reduction bacterium isolated from Tibet hotspring sediments.</title>
        <authorList>
            <person name="Yuan C.-G."/>
        </authorList>
    </citation>
    <scope>NUCLEOTIDE SEQUENCE [LARGE SCALE GENOMIC DNA]</scope>
    <source>
        <strain evidence="2 3">SYSU G3D203</strain>
    </source>
</reference>
<keyword evidence="1" id="KW-0732">Signal</keyword>
<evidence type="ECO:0000313" key="3">
    <source>
        <dbReference type="Proteomes" id="UP000818323"/>
    </source>
</evidence>
<dbReference type="Proteomes" id="UP000818323">
    <property type="component" value="Unassembled WGS sequence"/>
</dbReference>
<evidence type="ECO:0000313" key="2">
    <source>
        <dbReference type="EMBL" id="NBJ22859.1"/>
    </source>
</evidence>
<dbReference type="EMBL" id="JAAAXJ010000001">
    <property type="protein sequence ID" value="NBJ22859.1"/>
    <property type="molecule type" value="Genomic_DNA"/>
</dbReference>
<feature type="signal peptide" evidence="1">
    <location>
        <begin position="1"/>
        <end position="22"/>
    </location>
</feature>
<name>A0ABW9YS49_9HYPH</name>
<organism evidence="2 3">
    <name type="scientific">Microvirga arsenatis</name>
    <dbReference type="NCBI Taxonomy" id="2692265"/>
    <lineage>
        <taxon>Bacteria</taxon>
        <taxon>Pseudomonadati</taxon>
        <taxon>Pseudomonadota</taxon>
        <taxon>Alphaproteobacteria</taxon>
        <taxon>Hyphomicrobiales</taxon>
        <taxon>Methylobacteriaceae</taxon>
        <taxon>Microvirga</taxon>
    </lineage>
</organism>
<keyword evidence="3" id="KW-1185">Reference proteome</keyword>
<protein>
    <submittedName>
        <fullName evidence="2">Uncharacterized protein</fullName>
    </submittedName>
</protein>
<comment type="caution">
    <text evidence="2">The sequence shown here is derived from an EMBL/GenBank/DDBJ whole genome shotgun (WGS) entry which is preliminary data.</text>
</comment>
<proteinExistence type="predicted"/>
<feature type="chain" id="PRO_5045460441" evidence="1">
    <location>
        <begin position="23"/>
        <end position="144"/>
    </location>
</feature>
<sequence length="144" mass="15327">MRIWRHAGIVSLLVCMPVHVGAQGLQGSSGSRVYTVARERTIPLGQHYSSQNCAFTGVPQVIVLQNPGLGTISQAVVQTTVETTPLDASGKPRPVSHTECAGKPMTVVEVRYTAGSTRGTDSFSYQLTYPGGNTGRIDARVTVK</sequence>
<dbReference type="RefSeq" id="WP_161721471.1">
    <property type="nucleotide sequence ID" value="NZ_JAAAXI010000002.1"/>
</dbReference>
<accession>A0ABW9YS49</accession>
<gene>
    <name evidence="2" type="ORF">GR303_00615</name>
</gene>